<name>A0ACD5AGS6_9ACTN</name>
<evidence type="ECO:0000313" key="1">
    <source>
        <dbReference type="EMBL" id="WWQ66288.1"/>
    </source>
</evidence>
<gene>
    <name evidence="1" type="ORF">V2W30_25130</name>
</gene>
<reference evidence="1" key="1">
    <citation type="journal article" date="2025" name="Int. J. Syst. Evol. Microbiol.">
        <title>Streptomyces citrinus sp. nov., with yellow diffusible pigment.</title>
        <authorList>
            <person name="He Y."/>
            <person name="Yang E."/>
            <person name="Xu J."/>
            <person name="Sun Y."/>
            <person name="Sun L."/>
        </authorList>
    </citation>
    <scope>NUCLEOTIDE SEQUENCE</scope>
    <source>
        <strain evidence="1">Q6</strain>
    </source>
</reference>
<dbReference type="Proteomes" id="UP001432251">
    <property type="component" value="Chromosome"/>
</dbReference>
<evidence type="ECO:0000313" key="2">
    <source>
        <dbReference type="Proteomes" id="UP001432251"/>
    </source>
</evidence>
<proteinExistence type="predicted"/>
<accession>A0ACD5AGS6</accession>
<keyword evidence="2" id="KW-1185">Reference proteome</keyword>
<sequence>MSWQHPREGHEPAIPEVVYDPQQAVGAYDGYADPAVVHGWQESATEAPAAVLGTEPLAALSEEPDGNAVFVDGSGRRGRLMRRGGIALGAACVVFLGVIVTGLFGSSPSGGPLPWSDDSGNGKQPRAEHSGAPAVSPDPVPTGDRTSAASPSATTSAHPSASAGKDTRPAGSPSKAATTAPTTTAPAATASARGNSDTHPGRGNGAGVTKGPK</sequence>
<dbReference type="EMBL" id="CP146022">
    <property type="protein sequence ID" value="WWQ66288.1"/>
    <property type="molecule type" value="Genomic_DNA"/>
</dbReference>
<protein>
    <submittedName>
        <fullName evidence="1">Uncharacterized protein</fullName>
    </submittedName>
</protein>
<organism evidence="1 2">
    <name type="scientific">Streptomyces citrinus</name>
    <dbReference type="NCBI Taxonomy" id="3118173"/>
    <lineage>
        <taxon>Bacteria</taxon>
        <taxon>Bacillati</taxon>
        <taxon>Actinomycetota</taxon>
        <taxon>Actinomycetes</taxon>
        <taxon>Kitasatosporales</taxon>
        <taxon>Streptomycetaceae</taxon>
        <taxon>Streptomyces</taxon>
    </lineage>
</organism>